<gene>
    <name evidence="12" type="ORF">ENJ89_09090</name>
</gene>
<dbReference type="Proteomes" id="UP000886124">
    <property type="component" value="Unassembled WGS sequence"/>
</dbReference>
<evidence type="ECO:0000313" key="12">
    <source>
        <dbReference type="EMBL" id="HHJ53334.1"/>
    </source>
</evidence>
<dbReference type="SUPFAM" id="SSF50677">
    <property type="entry name" value="ValRS/IleRS/LeuRS editing domain"/>
    <property type="match status" value="1"/>
</dbReference>
<evidence type="ECO:0000256" key="7">
    <source>
        <dbReference type="ARBA" id="ARBA00022840"/>
    </source>
</evidence>
<dbReference type="EMBL" id="DROD01000583">
    <property type="protein sequence ID" value="HHJ53334.1"/>
    <property type="molecule type" value="Genomic_DNA"/>
</dbReference>
<keyword evidence="5 12" id="KW-0436">Ligase</keyword>
<organism evidence="12">
    <name type="scientific">Caldithrix abyssi</name>
    <dbReference type="NCBI Taxonomy" id="187145"/>
    <lineage>
        <taxon>Bacteria</taxon>
        <taxon>Pseudomonadati</taxon>
        <taxon>Calditrichota</taxon>
        <taxon>Calditrichia</taxon>
        <taxon>Calditrichales</taxon>
        <taxon>Calditrichaceae</taxon>
        <taxon>Caldithrix</taxon>
    </lineage>
</organism>
<dbReference type="InterPro" id="IPR014729">
    <property type="entry name" value="Rossmann-like_a/b/a_fold"/>
</dbReference>
<dbReference type="Pfam" id="PF00133">
    <property type="entry name" value="tRNA-synt_1"/>
    <property type="match status" value="1"/>
</dbReference>
<dbReference type="AlphaFoldDB" id="A0A7V5UFJ5"/>
<keyword evidence="6" id="KW-0547">Nucleotide-binding</keyword>
<dbReference type="GO" id="GO:0005524">
    <property type="term" value="F:ATP binding"/>
    <property type="evidence" value="ECO:0007669"/>
    <property type="project" value="UniProtKB-KW"/>
</dbReference>
<evidence type="ECO:0000256" key="10">
    <source>
        <dbReference type="ARBA" id="ARBA00029936"/>
    </source>
</evidence>
<dbReference type="InterPro" id="IPR002303">
    <property type="entry name" value="Valyl-tRNA_ligase"/>
</dbReference>
<dbReference type="SUPFAM" id="SSF52374">
    <property type="entry name" value="Nucleotidylyl transferase"/>
    <property type="match status" value="1"/>
</dbReference>
<dbReference type="InterPro" id="IPR002300">
    <property type="entry name" value="aa-tRNA-synth_Ia"/>
</dbReference>
<dbReference type="InterPro" id="IPR009008">
    <property type="entry name" value="Val/Leu/Ile-tRNA-synth_edit"/>
</dbReference>
<proteinExistence type="predicted"/>
<feature type="non-terminal residue" evidence="12">
    <location>
        <position position="392"/>
    </location>
</feature>
<evidence type="ECO:0000256" key="2">
    <source>
        <dbReference type="ARBA" id="ARBA00011245"/>
    </source>
</evidence>
<dbReference type="PROSITE" id="PS00178">
    <property type="entry name" value="AA_TRNA_LIGASE_I"/>
    <property type="match status" value="1"/>
</dbReference>
<dbReference type="InterPro" id="IPR001412">
    <property type="entry name" value="aa-tRNA-synth_I_CS"/>
</dbReference>
<feature type="domain" description="Aminoacyl-tRNA synthetase class Ia" evidence="11">
    <location>
        <begin position="17"/>
        <end position="391"/>
    </location>
</feature>
<evidence type="ECO:0000256" key="3">
    <source>
        <dbReference type="ARBA" id="ARBA00013169"/>
    </source>
</evidence>
<reference evidence="12" key="1">
    <citation type="journal article" date="2020" name="mSystems">
        <title>Genome- and Community-Level Interaction Insights into Carbon Utilization and Element Cycling Functions of Hydrothermarchaeota in Hydrothermal Sediment.</title>
        <authorList>
            <person name="Zhou Z."/>
            <person name="Liu Y."/>
            <person name="Xu W."/>
            <person name="Pan J."/>
            <person name="Luo Z.H."/>
            <person name="Li M."/>
        </authorList>
    </citation>
    <scope>NUCLEOTIDE SEQUENCE [LARGE SCALE GENOMIC DNA]</scope>
    <source>
        <strain evidence="12">HyVt-527</strain>
    </source>
</reference>
<evidence type="ECO:0000256" key="9">
    <source>
        <dbReference type="ARBA" id="ARBA00023146"/>
    </source>
</evidence>
<dbReference type="PANTHER" id="PTHR11946:SF93">
    <property type="entry name" value="VALINE--TRNA LIGASE, CHLOROPLASTIC_MITOCHONDRIAL 2"/>
    <property type="match status" value="1"/>
</dbReference>
<comment type="caution">
    <text evidence="12">The sequence shown here is derived from an EMBL/GenBank/DDBJ whole genome shotgun (WGS) entry which is preliminary data.</text>
</comment>
<dbReference type="EC" id="6.1.1.9" evidence="3"/>
<keyword evidence="9" id="KW-0030">Aminoacyl-tRNA synthetase</keyword>
<accession>A0A7V5UFJ5</accession>
<dbReference type="GO" id="GO:0006438">
    <property type="term" value="P:valyl-tRNA aminoacylation"/>
    <property type="evidence" value="ECO:0007669"/>
    <property type="project" value="InterPro"/>
</dbReference>
<dbReference type="FunFam" id="3.40.50.620:FF:000032">
    <property type="entry name" value="Valine--tRNA ligase"/>
    <property type="match status" value="1"/>
</dbReference>
<comment type="subcellular location">
    <subcellularLocation>
        <location evidence="1">Cytoplasm</location>
    </subcellularLocation>
</comment>
<dbReference type="GO" id="GO:0002161">
    <property type="term" value="F:aminoacyl-tRNA deacylase activity"/>
    <property type="evidence" value="ECO:0007669"/>
    <property type="project" value="InterPro"/>
</dbReference>
<evidence type="ECO:0000256" key="5">
    <source>
        <dbReference type="ARBA" id="ARBA00022598"/>
    </source>
</evidence>
<keyword evidence="4" id="KW-0963">Cytoplasm</keyword>
<evidence type="ECO:0000256" key="8">
    <source>
        <dbReference type="ARBA" id="ARBA00022917"/>
    </source>
</evidence>
<name>A0A7V5UFJ5_CALAY</name>
<dbReference type="GO" id="GO:0005829">
    <property type="term" value="C:cytosol"/>
    <property type="evidence" value="ECO:0007669"/>
    <property type="project" value="TreeGrafter"/>
</dbReference>
<sequence length="392" mass="45494">MHKEIPKHYDPKNVEHKWYDLWVKKKYFHARVNKEKTPYTIVIPPPNVTAQLHMGHAFNNTIQDILIRYHKKKGYETLWLPGTDHAGIATQSVVERELAKEGKTRHDLGREKFVERVWEWKHKYGSRIIEQLKQLGCALDWDRERFTMDEGLSNAVQEVFVRLYEKGLIYKGLRIVNWDPASATALADDEVDHKEVQGNLYYIRYKFVDSDDYIVVATTRPETLLGDTGVAIAPDDEEKKKYLGKKVIIPFVNRPVEIFADEHVDKEFGTGFVKVTPAHDPNDFEIGQRHNLPNVIMLDKDGRVLHVCQTFSGTEYRDELPIPSFIAGLDRFEARKKIVAELEKMGQLEKVEKHVHAVGHSYRSKVPIEPYLSVQWFVKMKPLAEKALKVVQ</sequence>
<dbReference type="PANTHER" id="PTHR11946">
    <property type="entry name" value="VALYL-TRNA SYNTHETASES"/>
    <property type="match status" value="1"/>
</dbReference>
<dbReference type="Gene3D" id="3.40.50.620">
    <property type="entry name" value="HUPs"/>
    <property type="match status" value="1"/>
</dbReference>
<keyword evidence="8" id="KW-0648">Protein biosynthesis</keyword>
<comment type="subunit">
    <text evidence="2">Monomer.</text>
</comment>
<dbReference type="GO" id="GO:0004832">
    <property type="term" value="F:valine-tRNA ligase activity"/>
    <property type="evidence" value="ECO:0007669"/>
    <property type="project" value="UniProtKB-EC"/>
</dbReference>
<keyword evidence="7" id="KW-0067">ATP-binding</keyword>
<evidence type="ECO:0000259" key="11">
    <source>
        <dbReference type="Pfam" id="PF00133"/>
    </source>
</evidence>
<dbReference type="Gene3D" id="3.90.740.10">
    <property type="entry name" value="Valyl/Leucyl/Isoleucyl-tRNA synthetase, editing domain"/>
    <property type="match status" value="1"/>
</dbReference>
<dbReference type="PRINTS" id="PR00986">
    <property type="entry name" value="TRNASYNTHVAL"/>
</dbReference>
<evidence type="ECO:0000256" key="4">
    <source>
        <dbReference type="ARBA" id="ARBA00022490"/>
    </source>
</evidence>
<evidence type="ECO:0000256" key="6">
    <source>
        <dbReference type="ARBA" id="ARBA00022741"/>
    </source>
</evidence>
<evidence type="ECO:0000256" key="1">
    <source>
        <dbReference type="ARBA" id="ARBA00004496"/>
    </source>
</evidence>
<protein>
    <recommendedName>
        <fullName evidence="3">valine--tRNA ligase</fullName>
        <ecNumber evidence="3">6.1.1.9</ecNumber>
    </recommendedName>
    <alternativeName>
        <fullName evidence="10">Valyl-tRNA synthetase</fullName>
    </alternativeName>
</protein>